<dbReference type="GO" id="GO:0000126">
    <property type="term" value="C:transcription factor TFIIIB complex"/>
    <property type="evidence" value="ECO:0007669"/>
    <property type="project" value="TreeGrafter"/>
</dbReference>
<evidence type="ECO:0000256" key="8">
    <source>
        <dbReference type="ARBA" id="ARBA00023242"/>
    </source>
</evidence>
<evidence type="ECO:0000256" key="1">
    <source>
        <dbReference type="ARBA" id="ARBA00004123"/>
    </source>
</evidence>
<evidence type="ECO:0000256" key="5">
    <source>
        <dbReference type="ARBA" id="ARBA00022833"/>
    </source>
</evidence>
<dbReference type="GO" id="GO:0008270">
    <property type="term" value="F:zinc ion binding"/>
    <property type="evidence" value="ECO:0007669"/>
    <property type="project" value="UniProtKB-KW"/>
</dbReference>
<dbReference type="PANTHER" id="PTHR11618:SF4">
    <property type="entry name" value="TRANSCRIPTION FACTOR IIIB 90 KDA SUBUNIT"/>
    <property type="match status" value="1"/>
</dbReference>
<evidence type="ECO:0000256" key="7">
    <source>
        <dbReference type="ARBA" id="ARBA00023163"/>
    </source>
</evidence>
<evidence type="ECO:0008006" key="12">
    <source>
        <dbReference type="Google" id="ProtNLM"/>
    </source>
</evidence>
<reference evidence="10 11" key="1">
    <citation type="journal article" date="2020" name="ISME J.">
        <title>Uncovering the hidden diversity of litter-decomposition mechanisms in mushroom-forming fungi.</title>
        <authorList>
            <person name="Floudas D."/>
            <person name="Bentzer J."/>
            <person name="Ahren D."/>
            <person name="Johansson T."/>
            <person name="Persson P."/>
            <person name="Tunlid A."/>
        </authorList>
    </citation>
    <scope>NUCLEOTIDE SEQUENCE [LARGE SCALE GENOMIC DNA]</scope>
    <source>
        <strain evidence="10 11">CBS 661.87</strain>
    </source>
</reference>
<comment type="caution">
    <text evidence="10">The sequence shown here is derived from an EMBL/GenBank/DDBJ whole genome shotgun (WGS) entry which is preliminary data.</text>
</comment>
<dbReference type="AlphaFoldDB" id="A0A8H5MAJ4"/>
<dbReference type="EMBL" id="JAACJP010000002">
    <property type="protein sequence ID" value="KAF5386842.1"/>
    <property type="molecule type" value="Genomic_DNA"/>
</dbReference>
<evidence type="ECO:0000256" key="6">
    <source>
        <dbReference type="ARBA" id="ARBA00023015"/>
    </source>
</evidence>
<organism evidence="10 11">
    <name type="scientific">Tricholomella constricta</name>
    <dbReference type="NCBI Taxonomy" id="117010"/>
    <lineage>
        <taxon>Eukaryota</taxon>
        <taxon>Fungi</taxon>
        <taxon>Dikarya</taxon>
        <taxon>Basidiomycota</taxon>
        <taxon>Agaricomycotina</taxon>
        <taxon>Agaricomycetes</taxon>
        <taxon>Agaricomycetidae</taxon>
        <taxon>Agaricales</taxon>
        <taxon>Tricholomatineae</taxon>
        <taxon>Lyophyllaceae</taxon>
        <taxon>Tricholomella</taxon>
    </lineage>
</organism>
<keyword evidence="3" id="KW-0479">Metal-binding</keyword>
<dbReference type="GO" id="GO:0097550">
    <property type="term" value="C:transcription preinitiation complex"/>
    <property type="evidence" value="ECO:0007669"/>
    <property type="project" value="TreeGrafter"/>
</dbReference>
<dbReference type="GO" id="GO:0000995">
    <property type="term" value="F:RNA polymerase III general transcription initiation factor activity"/>
    <property type="evidence" value="ECO:0007669"/>
    <property type="project" value="TreeGrafter"/>
</dbReference>
<evidence type="ECO:0000256" key="9">
    <source>
        <dbReference type="SAM" id="MobiDB-lite"/>
    </source>
</evidence>
<proteinExistence type="inferred from homology"/>
<keyword evidence="4" id="KW-0863">Zinc-finger</keyword>
<feature type="region of interest" description="Disordered" evidence="9">
    <location>
        <begin position="434"/>
        <end position="486"/>
    </location>
</feature>
<dbReference type="InterPro" id="IPR000812">
    <property type="entry name" value="TFIIB"/>
</dbReference>
<dbReference type="GO" id="GO:0070897">
    <property type="term" value="P:transcription preinitiation complex assembly"/>
    <property type="evidence" value="ECO:0007669"/>
    <property type="project" value="InterPro"/>
</dbReference>
<keyword evidence="8" id="KW-0539">Nucleus</keyword>
<dbReference type="GO" id="GO:0005634">
    <property type="term" value="C:nucleus"/>
    <property type="evidence" value="ECO:0007669"/>
    <property type="project" value="UniProtKB-SubCell"/>
</dbReference>
<accession>A0A8H5MAJ4</accession>
<keyword evidence="11" id="KW-1185">Reference proteome</keyword>
<comment type="subcellular location">
    <subcellularLocation>
        <location evidence="1">Nucleus</location>
    </subcellularLocation>
</comment>
<gene>
    <name evidence="10" type="ORF">D9615_001887</name>
</gene>
<dbReference type="CDD" id="cd00043">
    <property type="entry name" value="CYCLIN_SF"/>
    <property type="match status" value="1"/>
</dbReference>
<evidence type="ECO:0000256" key="4">
    <source>
        <dbReference type="ARBA" id="ARBA00022771"/>
    </source>
</evidence>
<evidence type="ECO:0000313" key="11">
    <source>
        <dbReference type="Proteomes" id="UP000565441"/>
    </source>
</evidence>
<feature type="compositionally biased region" description="Acidic residues" evidence="9">
    <location>
        <begin position="669"/>
        <end position="693"/>
    </location>
</feature>
<evidence type="ECO:0000313" key="10">
    <source>
        <dbReference type="EMBL" id="KAF5386842.1"/>
    </source>
</evidence>
<sequence length="761" mass="82851">MTQQCAECGAHTAWDDDAGSTICTQCGTLSDPSQTLLTDQSIFNAASQASGLWDGAAPTTLKSFRGQGPNWDLAGQGKEARDRKNSLAMAQFISSLAISINASGLSPRAIIIFNQSMASGNFRWGRKAKLVAGASLAIALREYRRPDSLNDIAYLLDEHCHTLVRTLTGVVSLLEISLTPVDPSIYIPPLLDYLTSIVTDDPLQPQSQPTVQLPAPLLSQLKLVSLRAASNTAIALSNLLARLGPDHPLNSLPSPPTAVALFLLGLEAESRTPLSQLGELAQCLGARCHKTCRGVAMTRYKIIQDEVASWIEQVPWLGKYEQRSLGKGKNRAKIGKRSIVARGIADVLQFQEEIWRGRLRPTVVLDTSDQDQEEDKKDLAEAEVSTTTNVATTGHRLPNFSSRPPPHKRQKVVHHPLRDATQFLLNPLTAPLPACDSLSRRPQPQAQVQAQVQGIPLSPPPFQNNAHRASTSMRSTTPSHPLRNRIPSRVPPATLPQTQTQGHTQALSRGSLTSYVLTAPNVSALSSVAPPTRLQLLAASRATAADIRDDELFEDGELEGFLRPAGEAEEMRTRLVGLGILTEEFDKETSGGGREGKSQGWGKGKGKEKRMEAGEEEDSGGVRKSRVDLKALARFLKNGRGDREGDDDKDEGGAYDAVLLGLERFPDKDEEDEDLFYDDHDDGGEVYRDEEEADRDRELLGGMKSAAKRATMAMKTPTRPRKSMLSQGADEAEIVVAEWRPLSPETGFGCARGGAYEEEYD</sequence>
<dbReference type="OrthoDB" id="2527864at2759"/>
<feature type="region of interest" description="Disordered" evidence="9">
    <location>
        <begin position="366"/>
        <end position="412"/>
    </location>
</feature>
<keyword evidence="6" id="KW-0805">Transcription regulation</keyword>
<feature type="region of interest" description="Disordered" evidence="9">
    <location>
        <begin position="669"/>
        <end position="729"/>
    </location>
</feature>
<name>A0A8H5MAJ4_9AGAR</name>
<keyword evidence="5" id="KW-0862">Zinc</keyword>
<feature type="region of interest" description="Disordered" evidence="9">
    <location>
        <begin position="586"/>
        <end position="624"/>
    </location>
</feature>
<dbReference type="GO" id="GO:0001006">
    <property type="term" value="F:RNA polymerase III type 3 promoter sequence-specific DNA binding"/>
    <property type="evidence" value="ECO:0007669"/>
    <property type="project" value="TreeGrafter"/>
</dbReference>
<dbReference type="Gene3D" id="1.10.472.170">
    <property type="match status" value="1"/>
</dbReference>
<keyword evidence="7" id="KW-0804">Transcription</keyword>
<dbReference type="Proteomes" id="UP000565441">
    <property type="component" value="Unassembled WGS sequence"/>
</dbReference>
<feature type="compositionally biased region" description="Low complexity" evidence="9">
    <location>
        <begin position="440"/>
        <end position="453"/>
    </location>
</feature>
<dbReference type="PANTHER" id="PTHR11618">
    <property type="entry name" value="TRANSCRIPTION INITIATION FACTOR IIB-RELATED"/>
    <property type="match status" value="1"/>
</dbReference>
<evidence type="ECO:0000256" key="2">
    <source>
        <dbReference type="ARBA" id="ARBA00010857"/>
    </source>
</evidence>
<evidence type="ECO:0000256" key="3">
    <source>
        <dbReference type="ARBA" id="ARBA00022723"/>
    </source>
</evidence>
<protein>
    <recommendedName>
        <fullName evidence="12">B-related factor 1</fullName>
    </recommendedName>
</protein>
<comment type="similarity">
    <text evidence="2">Belongs to the TFIIB family.</text>
</comment>
<feature type="compositionally biased region" description="Polar residues" evidence="9">
    <location>
        <begin position="463"/>
        <end position="479"/>
    </location>
</feature>